<keyword evidence="1" id="KW-0472">Membrane</keyword>
<dbReference type="GeneID" id="71761799"/>
<evidence type="ECO:0000313" key="4">
    <source>
        <dbReference type="EMBL" id="UOO93931.1"/>
    </source>
</evidence>
<dbReference type="NCBIfam" id="TIGR02537">
    <property type="entry name" value="arch_flag_Nterm"/>
    <property type="match status" value="1"/>
</dbReference>
<dbReference type="InterPro" id="IPR012859">
    <property type="entry name" value="Pilin_N_archaeal"/>
</dbReference>
<sequence length="132" mass="13488">MKERIKQFVADKRGVSPVIGVVLMVAVVVILAAVIGAFVLGLGGNQDTTPQASFSYDSASGNVVYEGGDQITASNLKAVSGDTEKPFSSGKDGSTVSAGDSVKIDASAGDTVRVVYTDPDGGDSTTLWKTTV</sequence>
<dbReference type="PANTHER" id="PTHR38138:SF1">
    <property type="entry name" value="ARCHAEAL TYPE IV PILIN N-TERMINAL DOMAIN-CONTAINING PROTEIN"/>
    <property type="match status" value="1"/>
</dbReference>
<evidence type="ECO:0000259" key="2">
    <source>
        <dbReference type="Pfam" id="PF07790"/>
    </source>
</evidence>
<accession>A0AAV3SHA3</accession>
<gene>
    <name evidence="3" type="ORF">GCM10008985_20550</name>
    <name evidence="4" type="ORF">MUK72_08085</name>
</gene>
<keyword evidence="1" id="KW-1133">Transmembrane helix</keyword>
<dbReference type="EMBL" id="BAAADN010000030">
    <property type="protein sequence ID" value="GAA0463637.1"/>
    <property type="molecule type" value="Genomic_DNA"/>
</dbReference>
<evidence type="ECO:0000313" key="3">
    <source>
        <dbReference type="EMBL" id="GAA0463637.1"/>
    </source>
</evidence>
<dbReference type="RefSeq" id="WP_244698647.1">
    <property type="nucleotide sequence ID" value="NZ_BAAADN010000030.1"/>
</dbReference>
<dbReference type="Proteomes" id="UP000830542">
    <property type="component" value="Chromosome"/>
</dbReference>
<dbReference type="Proteomes" id="UP001500962">
    <property type="component" value="Unassembled WGS sequence"/>
</dbReference>
<organism evidence="3 6">
    <name type="scientific">Halococcus dombrowskii</name>
    <dbReference type="NCBI Taxonomy" id="179637"/>
    <lineage>
        <taxon>Archaea</taxon>
        <taxon>Methanobacteriati</taxon>
        <taxon>Methanobacteriota</taxon>
        <taxon>Stenosarchaea group</taxon>
        <taxon>Halobacteria</taxon>
        <taxon>Halobacteriales</taxon>
        <taxon>Halococcaceae</taxon>
        <taxon>Halococcus</taxon>
    </lineage>
</organism>
<dbReference type="InterPro" id="IPR013373">
    <property type="entry name" value="Flagellin/pilin_N_arc"/>
</dbReference>
<dbReference type="Pfam" id="PF07790">
    <property type="entry name" value="Pilin_N"/>
    <property type="match status" value="1"/>
</dbReference>
<feature type="domain" description="Archaeal Type IV pilin N-terminal" evidence="2">
    <location>
        <begin position="13"/>
        <end position="81"/>
    </location>
</feature>
<dbReference type="AlphaFoldDB" id="A0AAV3SHA3"/>
<dbReference type="PANTHER" id="PTHR38138">
    <property type="entry name" value="VNG6441H"/>
    <property type="match status" value="1"/>
</dbReference>
<reference evidence="3" key="3">
    <citation type="submission" date="2023-12" db="EMBL/GenBank/DDBJ databases">
        <authorList>
            <person name="Sun Q."/>
            <person name="Inoue M."/>
        </authorList>
    </citation>
    <scope>NUCLEOTIDE SEQUENCE</scope>
    <source>
        <strain evidence="3">JCM 12289</strain>
    </source>
</reference>
<proteinExistence type="predicted"/>
<name>A0AAV3SHA3_HALDO</name>
<keyword evidence="1" id="KW-0812">Transmembrane</keyword>
<dbReference type="KEGG" id="hdo:MUK72_08085"/>
<protein>
    <submittedName>
        <fullName evidence="4">Type IV pilin N-terminal domain-containing protein</fullName>
    </submittedName>
</protein>
<evidence type="ECO:0000313" key="5">
    <source>
        <dbReference type="Proteomes" id="UP000830542"/>
    </source>
</evidence>
<evidence type="ECO:0000256" key="1">
    <source>
        <dbReference type="SAM" id="Phobius"/>
    </source>
</evidence>
<reference evidence="3" key="1">
    <citation type="journal article" date="2014" name="Int. J. Syst. Evol. Microbiol.">
        <title>Complete genome sequence of Corynebacterium casei LMG S-19264T (=DSM 44701T), isolated from a smear-ripened cheese.</title>
        <authorList>
            <consortium name="US DOE Joint Genome Institute (JGI-PGF)"/>
            <person name="Walter F."/>
            <person name="Albersmeier A."/>
            <person name="Kalinowski J."/>
            <person name="Ruckert C."/>
        </authorList>
    </citation>
    <scope>NUCLEOTIDE SEQUENCE</scope>
    <source>
        <strain evidence="3">JCM 12289</strain>
    </source>
</reference>
<evidence type="ECO:0000313" key="6">
    <source>
        <dbReference type="Proteomes" id="UP001500962"/>
    </source>
</evidence>
<keyword evidence="5" id="KW-1185">Reference proteome</keyword>
<dbReference type="EMBL" id="CP095005">
    <property type="protein sequence ID" value="UOO93931.1"/>
    <property type="molecule type" value="Genomic_DNA"/>
</dbReference>
<feature type="transmembrane region" description="Helical" evidence="1">
    <location>
        <begin position="21"/>
        <end position="43"/>
    </location>
</feature>
<reference evidence="4" key="2">
    <citation type="submission" date="2022-04" db="EMBL/GenBank/DDBJ databases">
        <title>Sequencing and genomic assembly of Halococcus dombrowskii.</title>
        <authorList>
            <person name="Lim S.W."/>
            <person name="MacLea K.S."/>
        </authorList>
    </citation>
    <scope>NUCLEOTIDE SEQUENCE</scope>
    <source>
        <strain evidence="4">H4</strain>
    </source>
</reference>